<evidence type="ECO:0000313" key="1">
    <source>
        <dbReference type="EMBL" id="KAH6925221.1"/>
    </source>
</evidence>
<name>A0ACB7RU77_HYAAI</name>
<evidence type="ECO:0000313" key="2">
    <source>
        <dbReference type="Proteomes" id="UP000821845"/>
    </source>
</evidence>
<comment type="caution">
    <text evidence="1">The sequence shown here is derived from an EMBL/GenBank/DDBJ whole genome shotgun (WGS) entry which is preliminary data.</text>
</comment>
<reference evidence="1" key="1">
    <citation type="submission" date="2020-05" db="EMBL/GenBank/DDBJ databases">
        <title>Large-scale comparative analyses of tick genomes elucidate their genetic diversity and vector capacities.</title>
        <authorList>
            <person name="Jia N."/>
            <person name="Wang J."/>
            <person name="Shi W."/>
            <person name="Du L."/>
            <person name="Sun Y."/>
            <person name="Zhan W."/>
            <person name="Jiang J."/>
            <person name="Wang Q."/>
            <person name="Zhang B."/>
            <person name="Ji P."/>
            <person name="Sakyi L.B."/>
            <person name="Cui X."/>
            <person name="Yuan T."/>
            <person name="Jiang B."/>
            <person name="Yang W."/>
            <person name="Lam T.T.-Y."/>
            <person name="Chang Q."/>
            <person name="Ding S."/>
            <person name="Wang X."/>
            <person name="Zhu J."/>
            <person name="Ruan X."/>
            <person name="Zhao L."/>
            <person name="Wei J."/>
            <person name="Que T."/>
            <person name="Du C."/>
            <person name="Cheng J."/>
            <person name="Dai P."/>
            <person name="Han X."/>
            <person name="Huang E."/>
            <person name="Gao Y."/>
            <person name="Liu J."/>
            <person name="Shao H."/>
            <person name="Ye R."/>
            <person name="Li L."/>
            <person name="Wei W."/>
            <person name="Wang X."/>
            <person name="Wang C."/>
            <person name="Yang T."/>
            <person name="Huo Q."/>
            <person name="Li W."/>
            <person name="Guo W."/>
            <person name="Chen H."/>
            <person name="Zhou L."/>
            <person name="Ni X."/>
            <person name="Tian J."/>
            <person name="Zhou Y."/>
            <person name="Sheng Y."/>
            <person name="Liu T."/>
            <person name="Pan Y."/>
            <person name="Xia L."/>
            <person name="Li J."/>
            <person name="Zhao F."/>
            <person name="Cao W."/>
        </authorList>
    </citation>
    <scope>NUCLEOTIDE SEQUENCE</scope>
    <source>
        <strain evidence="1">Hyas-2018</strain>
    </source>
</reference>
<gene>
    <name evidence="1" type="ORF">HPB50_002006</name>
</gene>
<protein>
    <submittedName>
        <fullName evidence="1">Uncharacterized protein</fullName>
    </submittedName>
</protein>
<accession>A0ACB7RU77</accession>
<proteinExistence type="predicted"/>
<sequence length="252" mass="28285">MANDNQGIVIWQWNCRGFAGKKAVLQQYIRHATRKPDVILLQETLTNAATLTCYKTHNSKIEGRGPCTLVRKRLTFVDHGISGVQIENALIELIPTKRRKQSIFLFNVYSSPSKRRQRFRALFQKTLKIAGSRSLIAGGDFNAADTAWGYGYSTAKGRQLGQDAQELDFTLITDPAHPTRIGNSTTRDTTPDLTCVRNACPADTTWKNTSADLGSDHMIVEVCVSTPDRAQGSKRKLEWTDWEDFRKKPSPI</sequence>
<dbReference type="Proteomes" id="UP000821845">
    <property type="component" value="Chromosome 7"/>
</dbReference>
<keyword evidence="2" id="KW-1185">Reference proteome</keyword>
<organism evidence="1 2">
    <name type="scientific">Hyalomma asiaticum</name>
    <name type="common">Tick</name>
    <dbReference type="NCBI Taxonomy" id="266040"/>
    <lineage>
        <taxon>Eukaryota</taxon>
        <taxon>Metazoa</taxon>
        <taxon>Ecdysozoa</taxon>
        <taxon>Arthropoda</taxon>
        <taxon>Chelicerata</taxon>
        <taxon>Arachnida</taxon>
        <taxon>Acari</taxon>
        <taxon>Parasitiformes</taxon>
        <taxon>Ixodida</taxon>
        <taxon>Ixodoidea</taxon>
        <taxon>Ixodidae</taxon>
        <taxon>Hyalomminae</taxon>
        <taxon>Hyalomma</taxon>
    </lineage>
</organism>
<dbReference type="EMBL" id="CM023487">
    <property type="protein sequence ID" value="KAH6925221.1"/>
    <property type="molecule type" value="Genomic_DNA"/>
</dbReference>